<dbReference type="Gene3D" id="2.60.120.260">
    <property type="entry name" value="Galactose-binding domain-like"/>
    <property type="match status" value="1"/>
</dbReference>
<dbReference type="InterPro" id="IPR014718">
    <property type="entry name" value="GH-type_carb-bd"/>
</dbReference>
<dbReference type="InterPro" id="IPR050347">
    <property type="entry name" value="Bact_Beta-galactosidase"/>
</dbReference>
<dbReference type="SUPFAM" id="SSF49785">
    <property type="entry name" value="Galactose-binding domain-like"/>
    <property type="match status" value="1"/>
</dbReference>
<dbReference type="GO" id="GO:0005990">
    <property type="term" value="P:lactose catabolic process"/>
    <property type="evidence" value="ECO:0007669"/>
    <property type="project" value="TreeGrafter"/>
</dbReference>
<dbReference type="GO" id="GO:0009341">
    <property type="term" value="C:beta-galactosidase complex"/>
    <property type="evidence" value="ECO:0007669"/>
    <property type="project" value="InterPro"/>
</dbReference>
<dbReference type="SUPFAM" id="SSF49303">
    <property type="entry name" value="beta-Galactosidase/glucuronidase domain"/>
    <property type="match status" value="2"/>
</dbReference>
<dbReference type="InterPro" id="IPR032312">
    <property type="entry name" value="LacZ_4"/>
</dbReference>
<dbReference type="SMART" id="SM01038">
    <property type="entry name" value="Bgal_small_N"/>
    <property type="match status" value="1"/>
</dbReference>
<dbReference type="AlphaFoldDB" id="A0A4V2Z3R0"/>
<comment type="cofactor">
    <cofactor evidence="2">
        <name>Ca(2+)</name>
        <dbReference type="ChEBI" id="CHEBI:29108"/>
    </cofactor>
</comment>
<evidence type="ECO:0000256" key="1">
    <source>
        <dbReference type="ARBA" id="ARBA00001412"/>
    </source>
</evidence>
<feature type="domain" description="Beta galactosidase small chain/" evidence="11">
    <location>
        <begin position="774"/>
        <end position="1049"/>
    </location>
</feature>
<evidence type="ECO:0000256" key="5">
    <source>
        <dbReference type="ARBA" id="ARBA00012756"/>
    </source>
</evidence>
<dbReference type="Pfam" id="PF02837">
    <property type="entry name" value="Glyco_hydro_2_N"/>
    <property type="match status" value="1"/>
</dbReference>
<dbReference type="SUPFAM" id="SSF51445">
    <property type="entry name" value="(Trans)glycosidases"/>
    <property type="match status" value="1"/>
</dbReference>
<dbReference type="PANTHER" id="PTHR46323:SF2">
    <property type="entry name" value="BETA-GALACTOSIDASE"/>
    <property type="match status" value="1"/>
</dbReference>
<dbReference type="Proteomes" id="UP000294850">
    <property type="component" value="Unassembled WGS sequence"/>
</dbReference>
<keyword evidence="8 10" id="KW-0326">Glycosidase</keyword>
<dbReference type="Gene3D" id="3.20.20.80">
    <property type="entry name" value="Glycosidases"/>
    <property type="match status" value="1"/>
</dbReference>
<dbReference type="InterPro" id="IPR017853">
    <property type="entry name" value="GH"/>
</dbReference>
<evidence type="ECO:0000256" key="6">
    <source>
        <dbReference type="ARBA" id="ARBA00022801"/>
    </source>
</evidence>
<dbReference type="InterPro" id="IPR036156">
    <property type="entry name" value="Beta-gal/glucu_dom_sf"/>
</dbReference>
<evidence type="ECO:0000256" key="3">
    <source>
        <dbReference type="ARBA" id="ARBA00007401"/>
    </source>
</evidence>
<evidence type="ECO:0000256" key="8">
    <source>
        <dbReference type="ARBA" id="ARBA00023295"/>
    </source>
</evidence>
<keyword evidence="13" id="KW-1185">Reference proteome</keyword>
<comment type="catalytic activity">
    <reaction evidence="1 10">
        <text>Hydrolysis of terminal non-reducing beta-D-galactose residues in beta-D-galactosides.</text>
        <dbReference type="EC" id="3.2.1.23"/>
    </reaction>
</comment>
<accession>A0A4V2Z3R0</accession>
<dbReference type="Pfam" id="PF16353">
    <property type="entry name" value="LacZ_4"/>
    <property type="match status" value="1"/>
</dbReference>
<evidence type="ECO:0000256" key="2">
    <source>
        <dbReference type="ARBA" id="ARBA00001913"/>
    </source>
</evidence>
<dbReference type="EC" id="3.2.1.23" evidence="5 10"/>
<keyword evidence="7" id="KW-0106">Calcium</keyword>
<dbReference type="InterPro" id="IPR006104">
    <property type="entry name" value="Glyco_hydro_2_N"/>
</dbReference>
<gene>
    <name evidence="12" type="ORF">E0F88_17280</name>
</gene>
<evidence type="ECO:0000256" key="10">
    <source>
        <dbReference type="RuleBase" id="RU361154"/>
    </source>
</evidence>
<dbReference type="InterPro" id="IPR013783">
    <property type="entry name" value="Ig-like_fold"/>
</dbReference>
<dbReference type="GO" id="GO:0004565">
    <property type="term" value="F:beta-galactosidase activity"/>
    <property type="evidence" value="ECO:0007669"/>
    <property type="project" value="UniProtKB-EC"/>
</dbReference>
<evidence type="ECO:0000256" key="4">
    <source>
        <dbReference type="ARBA" id="ARBA00011245"/>
    </source>
</evidence>
<evidence type="ECO:0000256" key="9">
    <source>
        <dbReference type="ARBA" id="ARBA00032230"/>
    </source>
</evidence>
<name>A0A4V2Z3R0_9BACT</name>
<dbReference type="SUPFAM" id="SSF74650">
    <property type="entry name" value="Galactose mutarotase-like"/>
    <property type="match status" value="1"/>
</dbReference>
<proteinExistence type="inferred from homology"/>
<comment type="similarity">
    <text evidence="3 10">Belongs to the glycosyl hydrolase 2 family.</text>
</comment>
<keyword evidence="6 10" id="KW-0378">Hydrolase</keyword>
<dbReference type="GO" id="GO:0030246">
    <property type="term" value="F:carbohydrate binding"/>
    <property type="evidence" value="ECO:0007669"/>
    <property type="project" value="InterPro"/>
</dbReference>
<dbReference type="InterPro" id="IPR006103">
    <property type="entry name" value="Glyco_hydro_2_cat"/>
</dbReference>
<dbReference type="Gene3D" id="2.60.40.10">
    <property type="entry name" value="Immunoglobulins"/>
    <property type="match status" value="2"/>
</dbReference>
<organism evidence="12 13">
    <name type="scientific">Dyadobacter psychrotolerans</name>
    <dbReference type="NCBI Taxonomy" id="2541721"/>
    <lineage>
        <taxon>Bacteria</taxon>
        <taxon>Pseudomonadati</taxon>
        <taxon>Bacteroidota</taxon>
        <taxon>Cytophagia</taxon>
        <taxon>Cytophagales</taxon>
        <taxon>Spirosomataceae</taxon>
        <taxon>Dyadobacter</taxon>
    </lineage>
</organism>
<dbReference type="PROSITE" id="PS00608">
    <property type="entry name" value="GLYCOSYL_HYDROL_F2_2"/>
    <property type="match status" value="1"/>
</dbReference>
<dbReference type="InterPro" id="IPR004199">
    <property type="entry name" value="B-gal_small/dom_5"/>
</dbReference>
<comment type="subunit">
    <text evidence="4">Monomer.</text>
</comment>
<dbReference type="PANTHER" id="PTHR46323">
    <property type="entry name" value="BETA-GALACTOSIDASE"/>
    <property type="match status" value="1"/>
</dbReference>
<dbReference type="Pfam" id="PF02836">
    <property type="entry name" value="Glyco_hydro_2_C"/>
    <property type="match status" value="1"/>
</dbReference>
<evidence type="ECO:0000256" key="7">
    <source>
        <dbReference type="ARBA" id="ARBA00022837"/>
    </source>
</evidence>
<protein>
    <recommendedName>
        <fullName evidence="5 10">Beta-galactosidase</fullName>
        <ecNumber evidence="5 10">3.2.1.23</ecNumber>
    </recommendedName>
    <alternativeName>
        <fullName evidence="9 10">Lactase</fullName>
    </alternativeName>
</protein>
<dbReference type="Pfam" id="PF02929">
    <property type="entry name" value="Bgal_small_N"/>
    <property type="match status" value="1"/>
</dbReference>
<comment type="caution">
    <text evidence="12">The sequence shown here is derived from an EMBL/GenBank/DDBJ whole genome shotgun (WGS) entry which is preliminary data.</text>
</comment>
<evidence type="ECO:0000313" key="12">
    <source>
        <dbReference type="EMBL" id="TDE13658.1"/>
    </source>
</evidence>
<reference evidence="12 13" key="1">
    <citation type="submission" date="2019-03" db="EMBL/GenBank/DDBJ databases">
        <title>Dyadobacter AR-3-6 sp. nov., isolated from arctic soil.</title>
        <authorList>
            <person name="Chaudhary D.K."/>
        </authorList>
    </citation>
    <scope>NUCLEOTIDE SEQUENCE [LARGE SCALE GENOMIC DNA]</scope>
    <source>
        <strain evidence="12 13">AR-3-6</strain>
    </source>
</reference>
<dbReference type="OrthoDB" id="857501at2"/>
<dbReference type="EMBL" id="SMFL01000006">
    <property type="protein sequence ID" value="TDE13658.1"/>
    <property type="molecule type" value="Genomic_DNA"/>
</dbReference>
<dbReference type="InterPro" id="IPR011013">
    <property type="entry name" value="Gal_mutarotase_sf_dom"/>
</dbReference>
<dbReference type="RefSeq" id="WP_131959535.1">
    <property type="nucleotide sequence ID" value="NZ_SMFL01000006.1"/>
</dbReference>
<sequence>MYNYTPLRFSLLILFLLIVFPFTGKTQTIPEWQDPQVNSVNIERSRANFVPYPDQKTAIQGTAKSSFITSLNGIWKFKWASHPSKALPNFFDPKLNITGWDDITVPSNWQVVAAREGRPYDKPVFTNIKHPFKANPPRIVADTNSVGMYRKTFTIPADIKDKSVFIRFEGVQSACYVWLNGEAIGYHEDGMTPFEFDISEDVKPGENNLAVQVINWSDGSYLEDQDFWRLSGIFRDVNLLILPKTIVTDFSVRTDLDENNENAVLKIAAFVKNFGKENIYAHQVVFSLYDANNVAAANPVSQTIESLTEYQENTIRLEIPVNNPNKWSAETPYLYNLSIQLMNSDGKVLEAINQKVGFRSIKIKNGQLLVNGKAITIKGVNRHEFDPETGRVISRESMITDIKLMKQHNINAVRTSHYPNVAEWYDLCDQYGLYVMDEANIESHELWGRNIILADKPEWKAAFMARGAAMLDRDKNHASVIIWSLGNESGMGANFTAMADFIRLADPSRPIHYEGRKDYRPTSLSNFDIISVMYPSTKDLVELVKQDKTRPLIICEYAHGMGNSIGNFKEYWDIIEKYPTMQGGFIWDWVDQGLKLKRPDGSFYWDYFNYIDGANAGDGLVNPDRTPQPELNEVKKVYQYVKFEMPDTLRQGQKTVIIRNNYDFLSLNGFDLSWSLQENGKIISKGIITNLNTAPRQAQQITIPFELPNAKSANSEFFLNLSLVTKTANLWAAKGHEIAWQQTPVSAYVPERQNVSLTRNTALRVTQLNSSRVLITGQFFSVTFDKRAGRMISFKNKKEEMIKTGPFANFWRVTTDNDEGGGEKSFASSWRTAGLDTLQLLKCDMRTERVNTHAYRIHLTKVLKGTDGEMQVNSVYTVFSTGDIHVKNTITPLGNWPVLAKVGVQFEMPADFKKIQWFGNGPFETYADRKTSGRVGLYSGTVESQHFPYISPQENGNKTDVRWASVTNQEGVGLLAISDSLFNVNVHDYTDKALTAAKTRAAVLARGDVTVVNLDLAQMGLGGDDSWSPRVHDNYRLPAKVYSYGFRLKAIDNLTNLDEVLRSKLPYLPGNTVIERVSPENTALEPDEEEIAEEEEIVKPVVRKKTYRKKAPVKKKRRRRR</sequence>
<dbReference type="InterPro" id="IPR006101">
    <property type="entry name" value="Glyco_hydro_2"/>
</dbReference>
<dbReference type="Pfam" id="PF00703">
    <property type="entry name" value="Glyco_hydro_2"/>
    <property type="match status" value="1"/>
</dbReference>
<dbReference type="InterPro" id="IPR008979">
    <property type="entry name" value="Galactose-bd-like_sf"/>
</dbReference>
<dbReference type="Gene3D" id="2.70.98.10">
    <property type="match status" value="1"/>
</dbReference>
<dbReference type="InterPro" id="IPR006102">
    <property type="entry name" value="Ig-like_GH2"/>
</dbReference>
<dbReference type="InterPro" id="IPR023230">
    <property type="entry name" value="Glyco_hydro_2_CS"/>
</dbReference>
<dbReference type="InterPro" id="IPR023232">
    <property type="entry name" value="Glyco_hydro_2_AS"/>
</dbReference>
<evidence type="ECO:0000313" key="13">
    <source>
        <dbReference type="Proteomes" id="UP000294850"/>
    </source>
</evidence>
<evidence type="ECO:0000259" key="11">
    <source>
        <dbReference type="SMART" id="SM01038"/>
    </source>
</evidence>
<dbReference type="PRINTS" id="PR00132">
    <property type="entry name" value="GLHYDRLASE2"/>
</dbReference>
<dbReference type="PROSITE" id="PS00719">
    <property type="entry name" value="GLYCOSYL_HYDROL_F2_1"/>
    <property type="match status" value="1"/>
</dbReference>